<feature type="transmembrane region" description="Helical" evidence="6">
    <location>
        <begin position="355"/>
        <end position="375"/>
    </location>
</feature>
<reference evidence="8 9" key="1">
    <citation type="submission" date="2023-11" db="EMBL/GenBank/DDBJ databases">
        <title>30 novel species of actinomycetes from the DSMZ collection.</title>
        <authorList>
            <person name="Nouioui I."/>
        </authorList>
    </citation>
    <scope>NUCLEOTIDE SEQUENCE [LARGE SCALE GENOMIC DNA]</scope>
    <source>
        <strain evidence="8 9">DSM 41524</strain>
    </source>
</reference>
<evidence type="ECO:0000256" key="1">
    <source>
        <dbReference type="ARBA" id="ARBA00004651"/>
    </source>
</evidence>
<dbReference type="InterPro" id="IPR020846">
    <property type="entry name" value="MFS_dom"/>
</dbReference>
<dbReference type="SUPFAM" id="SSF103473">
    <property type="entry name" value="MFS general substrate transporter"/>
    <property type="match status" value="1"/>
</dbReference>
<proteinExistence type="predicted"/>
<evidence type="ECO:0000256" key="4">
    <source>
        <dbReference type="ARBA" id="ARBA00023136"/>
    </source>
</evidence>
<dbReference type="PANTHER" id="PTHR23542">
    <property type="match status" value="1"/>
</dbReference>
<name>A0ABU7Q725_9ACTN</name>
<feature type="transmembrane region" description="Helical" evidence="6">
    <location>
        <begin position="260"/>
        <end position="281"/>
    </location>
</feature>
<dbReference type="Gene3D" id="1.20.1250.20">
    <property type="entry name" value="MFS general substrate transporter like domains"/>
    <property type="match status" value="1"/>
</dbReference>
<keyword evidence="2 6" id="KW-0812">Transmembrane</keyword>
<comment type="caution">
    <text evidence="8">The sequence shown here is derived from an EMBL/GenBank/DDBJ whole genome shotgun (WGS) entry which is preliminary data.</text>
</comment>
<dbReference type="PROSITE" id="PS50850">
    <property type="entry name" value="MFS"/>
    <property type="match status" value="1"/>
</dbReference>
<comment type="subcellular location">
    <subcellularLocation>
        <location evidence="1">Cell membrane</location>
        <topology evidence="1">Multi-pass membrane protein</topology>
    </subcellularLocation>
</comment>
<feature type="transmembrane region" description="Helical" evidence="6">
    <location>
        <begin position="381"/>
        <end position="401"/>
    </location>
</feature>
<keyword evidence="4 6" id="KW-0472">Membrane</keyword>
<dbReference type="PANTHER" id="PTHR23542:SF1">
    <property type="entry name" value="MAJOR FACILITATOR SUPERFAMILY (MFS) PROFILE DOMAIN-CONTAINING PROTEIN"/>
    <property type="match status" value="1"/>
</dbReference>
<organism evidence="8 9">
    <name type="scientific">Streptomyces asiaticus subsp. ignotus</name>
    <dbReference type="NCBI Taxonomy" id="3098222"/>
    <lineage>
        <taxon>Bacteria</taxon>
        <taxon>Bacillati</taxon>
        <taxon>Actinomycetota</taxon>
        <taxon>Actinomycetes</taxon>
        <taxon>Kitasatosporales</taxon>
        <taxon>Streptomycetaceae</taxon>
        <taxon>Streptomyces</taxon>
        <taxon>Streptomyces violaceusniger group</taxon>
    </lineage>
</organism>
<dbReference type="Pfam" id="PF07690">
    <property type="entry name" value="MFS_1"/>
    <property type="match status" value="1"/>
</dbReference>
<evidence type="ECO:0000313" key="8">
    <source>
        <dbReference type="EMBL" id="MEE4597198.1"/>
    </source>
</evidence>
<feature type="transmembrane region" description="Helical" evidence="6">
    <location>
        <begin position="315"/>
        <end position="334"/>
    </location>
</feature>
<evidence type="ECO:0000256" key="3">
    <source>
        <dbReference type="ARBA" id="ARBA00022989"/>
    </source>
</evidence>
<gene>
    <name evidence="8" type="ORF">V2J94_35815</name>
</gene>
<dbReference type="InterPro" id="IPR036259">
    <property type="entry name" value="MFS_trans_sf"/>
</dbReference>
<evidence type="ECO:0000256" key="5">
    <source>
        <dbReference type="SAM" id="MobiDB-lite"/>
    </source>
</evidence>
<feature type="transmembrane region" description="Helical" evidence="6">
    <location>
        <begin position="172"/>
        <end position="193"/>
    </location>
</feature>
<feature type="transmembrane region" description="Helical" evidence="6">
    <location>
        <begin position="227"/>
        <end position="248"/>
    </location>
</feature>
<keyword evidence="3 6" id="KW-1133">Transmembrane helix</keyword>
<evidence type="ECO:0000256" key="2">
    <source>
        <dbReference type="ARBA" id="ARBA00022692"/>
    </source>
</evidence>
<feature type="transmembrane region" description="Helical" evidence="6">
    <location>
        <begin position="288"/>
        <end position="309"/>
    </location>
</feature>
<evidence type="ECO:0000259" key="7">
    <source>
        <dbReference type="PROSITE" id="PS50850"/>
    </source>
</evidence>
<dbReference type="InterPro" id="IPR011701">
    <property type="entry name" value="MFS"/>
</dbReference>
<dbReference type="RefSeq" id="WP_330813892.1">
    <property type="nucleotide sequence ID" value="NZ_JAZBJO010000032.1"/>
</dbReference>
<feature type="transmembrane region" description="Helical" evidence="6">
    <location>
        <begin position="20"/>
        <end position="40"/>
    </location>
</feature>
<sequence>MFRPLRVFADVPSLRALLPLSLIARIHLSALPVALSFLVADWTDSYTIVGAVSGGMAVAQAVAGPVRGRVADRGSATRLLLLTGVGYAIGLVLLVAAVAVLPSWAWPVAVLISFLTGLAMPPISQISRAMWPRLAEGAKRESIYTLEATGYEIVEMGGPMLSAGVVTLVSPGAAIGMCAFLGAVGSVVLGLVMRSAGLDTTPKPAATAAGSADKPARQRTLLRDAGFTRAVLVSFFLMGSLFAVNLSVVAWGRDIGHAEAGAGLVALWSVGSALGGVVIAGRGGRSNVTLRIGLLAVGMAALALLLPPVADATPYWLLVPVMVLGGTAIAPSLAASNSRVGQVAPEDRRAEAFGWLATATTGGVALAQPLSGWLLDTFGPAVAVGCGAAMACLAAIIASTLHRPKPAEEPEPAAVSEVDTGAQG</sequence>
<feature type="transmembrane region" description="Helical" evidence="6">
    <location>
        <begin position="79"/>
        <end position="98"/>
    </location>
</feature>
<dbReference type="Proteomes" id="UP001354709">
    <property type="component" value="Unassembled WGS sequence"/>
</dbReference>
<protein>
    <submittedName>
        <fullName evidence="8">MFS transporter</fullName>
    </submittedName>
</protein>
<dbReference type="EMBL" id="JAZBJO010000032">
    <property type="protein sequence ID" value="MEE4597198.1"/>
    <property type="molecule type" value="Genomic_DNA"/>
</dbReference>
<feature type="transmembrane region" description="Helical" evidence="6">
    <location>
        <begin position="46"/>
        <end position="67"/>
    </location>
</feature>
<evidence type="ECO:0000256" key="6">
    <source>
        <dbReference type="SAM" id="Phobius"/>
    </source>
</evidence>
<feature type="region of interest" description="Disordered" evidence="5">
    <location>
        <begin position="405"/>
        <end position="424"/>
    </location>
</feature>
<evidence type="ECO:0000313" key="9">
    <source>
        <dbReference type="Proteomes" id="UP001354709"/>
    </source>
</evidence>
<keyword evidence="9" id="KW-1185">Reference proteome</keyword>
<accession>A0ABU7Q725</accession>
<feature type="domain" description="Major facilitator superfamily (MFS) profile" evidence="7">
    <location>
        <begin position="13"/>
        <end position="406"/>
    </location>
</feature>